<dbReference type="SMART" id="SM00342">
    <property type="entry name" value="HTH_ARAC"/>
    <property type="match status" value="1"/>
</dbReference>
<keyword evidence="2" id="KW-0238">DNA-binding</keyword>
<dbReference type="RefSeq" id="WP_150881717.1">
    <property type="nucleotide sequence ID" value="NZ_VTWS01000017.1"/>
</dbReference>
<dbReference type="Gene3D" id="1.10.10.60">
    <property type="entry name" value="Homeodomain-like"/>
    <property type="match status" value="1"/>
</dbReference>
<organism evidence="5 6">
    <name type="scientific">Larkinella humicola</name>
    <dbReference type="NCBI Taxonomy" id="2607654"/>
    <lineage>
        <taxon>Bacteria</taxon>
        <taxon>Pseudomonadati</taxon>
        <taxon>Bacteroidota</taxon>
        <taxon>Cytophagia</taxon>
        <taxon>Cytophagales</taxon>
        <taxon>Spirosomataceae</taxon>
        <taxon>Larkinella</taxon>
    </lineage>
</organism>
<dbReference type="InterPro" id="IPR009057">
    <property type="entry name" value="Homeodomain-like_sf"/>
</dbReference>
<evidence type="ECO:0000259" key="4">
    <source>
        <dbReference type="PROSITE" id="PS01124"/>
    </source>
</evidence>
<keyword evidence="6" id="KW-1185">Reference proteome</keyword>
<keyword evidence="3" id="KW-0804">Transcription</keyword>
<reference evidence="5 6" key="1">
    <citation type="submission" date="2019-09" db="EMBL/GenBank/DDBJ databases">
        <title>Genome Sequence of Larkinella sp MA1.</title>
        <authorList>
            <person name="Srinivasan S."/>
        </authorList>
    </citation>
    <scope>NUCLEOTIDE SEQUENCE [LARGE SCALE GENOMIC DNA]</scope>
    <source>
        <strain evidence="5 6">MA1</strain>
    </source>
</reference>
<dbReference type="SUPFAM" id="SSF46689">
    <property type="entry name" value="Homeodomain-like"/>
    <property type="match status" value="1"/>
</dbReference>
<sequence>MVILQTGNYSGQILDPRQADGLLIGRTVYQPQTAQSPWHYHQNAHISFLLQGRCQEQKQPGVSIHRTAGDIVFMHAGQAHQITTTVFPSQNLNVEISRAFLSRFDLQESTCNQTLATHPFARVLLVNLYREWTRQDALDPACAMLLLDLIGSSPDTFSARQPTWMRLAEQRLRDQWQIPPTLAELASLAQVHPVTLSKGFHKYKGCTLGTYLRRLKIEQAIGLIHTAKNSLSEIAFLCGFADQSHFIRTFRELTGLLPSAYKKW</sequence>
<dbReference type="InterPro" id="IPR011051">
    <property type="entry name" value="RmlC_Cupin_sf"/>
</dbReference>
<name>A0A5N1J1R5_9BACT</name>
<dbReference type="SUPFAM" id="SSF51182">
    <property type="entry name" value="RmlC-like cupins"/>
    <property type="match status" value="1"/>
</dbReference>
<dbReference type="PROSITE" id="PS01124">
    <property type="entry name" value="HTH_ARAC_FAMILY_2"/>
    <property type="match status" value="1"/>
</dbReference>
<evidence type="ECO:0000256" key="2">
    <source>
        <dbReference type="ARBA" id="ARBA00023125"/>
    </source>
</evidence>
<dbReference type="Proteomes" id="UP000326344">
    <property type="component" value="Unassembled WGS sequence"/>
</dbReference>
<dbReference type="InterPro" id="IPR018062">
    <property type="entry name" value="HTH_AraC-typ_CS"/>
</dbReference>
<accession>A0A5N1J1R5</accession>
<evidence type="ECO:0000313" key="5">
    <source>
        <dbReference type="EMBL" id="KAA9340364.1"/>
    </source>
</evidence>
<keyword evidence="1" id="KW-0805">Transcription regulation</keyword>
<dbReference type="Pfam" id="PF12833">
    <property type="entry name" value="HTH_18"/>
    <property type="match status" value="1"/>
</dbReference>
<gene>
    <name evidence="5" type="ORF">F0P93_31175</name>
</gene>
<dbReference type="PANTHER" id="PTHR46796:SF12">
    <property type="entry name" value="HTH-TYPE DNA-BINDING TRANSCRIPTIONAL ACTIVATOR EUTR"/>
    <property type="match status" value="1"/>
</dbReference>
<dbReference type="EMBL" id="VTWS01000017">
    <property type="protein sequence ID" value="KAA9340364.1"/>
    <property type="molecule type" value="Genomic_DNA"/>
</dbReference>
<dbReference type="PANTHER" id="PTHR46796">
    <property type="entry name" value="HTH-TYPE TRANSCRIPTIONAL ACTIVATOR RHAS-RELATED"/>
    <property type="match status" value="1"/>
</dbReference>
<evidence type="ECO:0000313" key="6">
    <source>
        <dbReference type="Proteomes" id="UP000326344"/>
    </source>
</evidence>
<dbReference type="InterPro" id="IPR050204">
    <property type="entry name" value="AraC_XylS_family_regulators"/>
</dbReference>
<dbReference type="GO" id="GO:0043565">
    <property type="term" value="F:sequence-specific DNA binding"/>
    <property type="evidence" value="ECO:0007669"/>
    <property type="project" value="InterPro"/>
</dbReference>
<dbReference type="PROSITE" id="PS00041">
    <property type="entry name" value="HTH_ARAC_FAMILY_1"/>
    <property type="match status" value="1"/>
</dbReference>
<dbReference type="GO" id="GO:0003700">
    <property type="term" value="F:DNA-binding transcription factor activity"/>
    <property type="evidence" value="ECO:0007669"/>
    <property type="project" value="InterPro"/>
</dbReference>
<dbReference type="AlphaFoldDB" id="A0A5N1J1R5"/>
<evidence type="ECO:0000256" key="1">
    <source>
        <dbReference type="ARBA" id="ARBA00023015"/>
    </source>
</evidence>
<feature type="domain" description="HTH araC/xylS-type" evidence="4">
    <location>
        <begin position="166"/>
        <end position="264"/>
    </location>
</feature>
<dbReference type="Gene3D" id="2.60.120.10">
    <property type="entry name" value="Jelly Rolls"/>
    <property type="match status" value="1"/>
</dbReference>
<dbReference type="PRINTS" id="PR00032">
    <property type="entry name" value="HTHARAC"/>
</dbReference>
<dbReference type="InterPro" id="IPR014710">
    <property type="entry name" value="RmlC-like_jellyroll"/>
</dbReference>
<protein>
    <submittedName>
        <fullName evidence="5">Helix-turn-helix transcriptional regulator</fullName>
    </submittedName>
</protein>
<dbReference type="InterPro" id="IPR018060">
    <property type="entry name" value="HTH_AraC"/>
</dbReference>
<proteinExistence type="predicted"/>
<evidence type="ECO:0000256" key="3">
    <source>
        <dbReference type="ARBA" id="ARBA00023163"/>
    </source>
</evidence>
<dbReference type="CDD" id="cd02208">
    <property type="entry name" value="cupin_RmlC-like"/>
    <property type="match status" value="1"/>
</dbReference>
<comment type="caution">
    <text evidence="5">The sequence shown here is derived from an EMBL/GenBank/DDBJ whole genome shotgun (WGS) entry which is preliminary data.</text>
</comment>
<dbReference type="InterPro" id="IPR020449">
    <property type="entry name" value="Tscrpt_reg_AraC-type_HTH"/>
</dbReference>